<name>A0ABV2YZ04_9ACTN</name>
<dbReference type="Proteomes" id="UP001550853">
    <property type="component" value="Unassembled WGS sequence"/>
</dbReference>
<protein>
    <submittedName>
        <fullName evidence="2">Uncharacterized protein</fullName>
    </submittedName>
</protein>
<comment type="caution">
    <text evidence="2">The sequence shown here is derived from an EMBL/GenBank/DDBJ whole genome shotgun (WGS) entry which is preliminary data.</text>
</comment>
<dbReference type="RefSeq" id="WP_245654898.1">
    <property type="nucleotide sequence ID" value="NZ_JBEZVI010000008.1"/>
</dbReference>
<keyword evidence="3" id="KW-1185">Reference proteome</keyword>
<keyword evidence="1" id="KW-0472">Membrane</keyword>
<accession>A0ABV2YZ04</accession>
<feature type="transmembrane region" description="Helical" evidence="1">
    <location>
        <begin position="12"/>
        <end position="33"/>
    </location>
</feature>
<evidence type="ECO:0000256" key="1">
    <source>
        <dbReference type="SAM" id="Phobius"/>
    </source>
</evidence>
<evidence type="ECO:0000313" key="2">
    <source>
        <dbReference type="EMBL" id="MEU3710980.1"/>
    </source>
</evidence>
<keyword evidence="1" id="KW-0812">Transmembrane</keyword>
<dbReference type="EMBL" id="JBEZVI010000008">
    <property type="protein sequence ID" value="MEU3710980.1"/>
    <property type="molecule type" value="Genomic_DNA"/>
</dbReference>
<evidence type="ECO:0000313" key="3">
    <source>
        <dbReference type="Proteomes" id="UP001550853"/>
    </source>
</evidence>
<proteinExistence type="predicted"/>
<sequence>MVQRVGRVEFGVAWVIRNLDVLIAVGLGLTIGMMDVFGDVISDDVSSGATLLVLGTLAVGSMTERLRRKSDIEEASADTRRALEDLAMVRSLSGDEVGDALERARAQTNRWSFKGGTGTYLRAVTLPRCVATATRQRAQLSVKIDIINPADERTCAAYARFRQTFAHRRNDDTAHAWTVDRTRKEAYATVLAACWYRQRLDTLEISVHLSSGVPTLRFDLSESCLIITQDDPNRVNLLVPRDRPLYDYYVTELHQSREQAVHLSLRDAAPLSDEPTVDEVRAVFDDVALPLPSVFGDTDVAEIIDKALHAEDPYRR</sequence>
<feature type="transmembrane region" description="Helical" evidence="1">
    <location>
        <begin position="45"/>
        <end position="63"/>
    </location>
</feature>
<organism evidence="2 3">
    <name type="scientific">Streptomyces catenulae</name>
    <dbReference type="NCBI Taxonomy" id="66875"/>
    <lineage>
        <taxon>Bacteria</taxon>
        <taxon>Bacillati</taxon>
        <taxon>Actinomycetota</taxon>
        <taxon>Actinomycetes</taxon>
        <taxon>Kitasatosporales</taxon>
        <taxon>Streptomycetaceae</taxon>
        <taxon>Streptomyces</taxon>
    </lineage>
</organism>
<keyword evidence="1" id="KW-1133">Transmembrane helix</keyword>
<reference evidence="2 3" key="1">
    <citation type="submission" date="2024-06" db="EMBL/GenBank/DDBJ databases">
        <title>The Natural Products Discovery Center: Release of the First 8490 Sequenced Strains for Exploring Actinobacteria Biosynthetic Diversity.</title>
        <authorList>
            <person name="Kalkreuter E."/>
            <person name="Kautsar S.A."/>
            <person name="Yang D."/>
            <person name="Bader C.D."/>
            <person name="Teijaro C.N."/>
            <person name="Fluegel L."/>
            <person name="Davis C.M."/>
            <person name="Simpson J.R."/>
            <person name="Lauterbach L."/>
            <person name="Steele A.D."/>
            <person name="Gui C."/>
            <person name="Meng S."/>
            <person name="Li G."/>
            <person name="Viehrig K."/>
            <person name="Ye F."/>
            <person name="Su P."/>
            <person name="Kiefer A.F."/>
            <person name="Nichols A."/>
            <person name="Cepeda A.J."/>
            <person name="Yan W."/>
            <person name="Fan B."/>
            <person name="Jiang Y."/>
            <person name="Adhikari A."/>
            <person name="Zheng C.-J."/>
            <person name="Schuster L."/>
            <person name="Cowan T.M."/>
            <person name="Smanski M.J."/>
            <person name="Chevrette M.G."/>
            <person name="De Carvalho L.P.S."/>
            <person name="Shen B."/>
        </authorList>
    </citation>
    <scope>NUCLEOTIDE SEQUENCE [LARGE SCALE GENOMIC DNA]</scope>
    <source>
        <strain evidence="2 3">NPDC033039</strain>
    </source>
</reference>
<gene>
    <name evidence="2" type="ORF">AB0E61_12895</name>
</gene>